<dbReference type="Proteomes" id="UP001220395">
    <property type="component" value="Plasmid unnamed3"/>
</dbReference>
<evidence type="ECO:0008006" key="3">
    <source>
        <dbReference type="Google" id="ProtNLM"/>
    </source>
</evidence>
<protein>
    <recommendedName>
        <fullName evidence="3">DUF3618 domain-containing protein</fullName>
    </recommendedName>
</protein>
<gene>
    <name evidence="1" type="ORF">PQ455_20715</name>
</gene>
<geneLocation type="plasmid" evidence="1 2">
    <name>unnamed3</name>
</geneLocation>
<accession>A0ABY7TU25</accession>
<reference evidence="1 2" key="1">
    <citation type="submission" date="2023-02" db="EMBL/GenBank/DDBJ databases">
        <title>Genome sequence of Sphingomonas naphthae.</title>
        <authorList>
            <person name="Kim S."/>
            <person name="Heo J."/>
            <person name="Kwon S.-W."/>
        </authorList>
    </citation>
    <scope>NUCLEOTIDE SEQUENCE [LARGE SCALE GENOMIC DNA]</scope>
    <source>
        <strain evidence="1 2">KACC 18716</strain>
        <plasmid evidence="1 2">unnamed3</plasmid>
    </source>
</reference>
<keyword evidence="2" id="KW-1185">Reference proteome</keyword>
<dbReference type="RefSeq" id="WP_273692196.1">
    <property type="nucleotide sequence ID" value="NZ_CP117414.1"/>
</dbReference>
<organism evidence="1 2">
    <name type="scientific">Sphingomonas naphthae</name>
    <dbReference type="NCBI Taxonomy" id="1813468"/>
    <lineage>
        <taxon>Bacteria</taxon>
        <taxon>Pseudomonadati</taxon>
        <taxon>Pseudomonadota</taxon>
        <taxon>Alphaproteobacteria</taxon>
        <taxon>Sphingomonadales</taxon>
        <taxon>Sphingomonadaceae</taxon>
        <taxon>Sphingomonas</taxon>
    </lineage>
</organism>
<sequence length="115" mass="12334">MSKLDDQKGTAANFVEQLAQTVQKSGEQFEGQQDWIASAIGRGAAELNTLAGSLRDKDLGELTREVQSFARRQPALFIGATLVAGFAVARLGKIVASDVSREDLPTVPEVGHDQH</sequence>
<evidence type="ECO:0000313" key="1">
    <source>
        <dbReference type="EMBL" id="WCT75850.1"/>
    </source>
</evidence>
<name>A0ABY7TU25_9SPHN</name>
<proteinExistence type="predicted"/>
<dbReference type="EMBL" id="CP117414">
    <property type="protein sequence ID" value="WCT75850.1"/>
    <property type="molecule type" value="Genomic_DNA"/>
</dbReference>
<keyword evidence="1" id="KW-0614">Plasmid</keyword>
<evidence type="ECO:0000313" key="2">
    <source>
        <dbReference type="Proteomes" id="UP001220395"/>
    </source>
</evidence>